<dbReference type="PANTHER" id="PTHR30061">
    <property type="entry name" value="MALTOSE-BINDING PERIPLASMIC PROTEIN"/>
    <property type="match status" value="1"/>
</dbReference>
<sequence length="438" mass="46225">MTVSAGAIASVLAACTSTRTDDSSSSSSSGGSLTFRLWDEGAASAYEEALTSFTEDTGIEVKIEQVAWSDYFTTLRNDIAAGSAPDVFWVNASNYVDYAAAGKLLDIEKTFPESERTGWLEAAMDQYTVDGNLWGVPAMTDPNIAVYYNKELLDAAGVSVEDLADLAWDPTAESDTLREIATKLTLDKAGKTPADDGFDSGNIVQFGYNAASDLQAIYLPWLGANGATYQDDDGQMSFASDAGIETFQYIVDLINEDHVSPSAADTNTNGDFSRDQFIQGKMGLFQSGAYNLANIKDGADFEWGIVELPQGPKGRGGVVSAVAAVGSAASTSTDAQKKLLAWIGSADGSKVLGEKGVGLPGNTDAQDSWKTYWTDQDVDVTPMMTIDPDTSLPGPWGAKIQAAMDATNKVLPSVFLGKKDVAEGLKEAQDAGNAAIDG</sequence>
<keyword evidence="5" id="KW-1185">Reference proteome</keyword>
<evidence type="ECO:0000313" key="4">
    <source>
        <dbReference type="EMBL" id="AMD88539.1"/>
    </source>
</evidence>
<dbReference type="SUPFAM" id="SSF53850">
    <property type="entry name" value="Periplasmic binding protein-like II"/>
    <property type="match status" value="1"/>
</dbReference>
<protein>
    <submittedName>
        <fullName evidence="4">Sugar ABC transporter substrate-binding protein</fullName>
    </submittedName>
</protein>
<evidence type="ECO:0000313" key="5">
    <source>
        <dbReference type="Proteomes" id="UP000065220"/>
    </source>
</evidence>
<accession>A0A0X8JGS2</accession>
<proteinExistence type="inferred from homology"/>
<gene>
    <name evidence="4" type="ORF">AXF14_09380</name>
</gene>
<dbReference type="STRING" id="111015.AXF14_09380"/>
<dbReference type="AlphaFoldDB" id="A0A0X8JGS2"/>
<dbReference type="PANTHER" id="PTHR30061:SF50">
    <property type="entry name" value="MALTOSE_MALTODEXTRIN-BINDING PERIPLASMIC PROTEIN"/>
    <property type="match status" value="1"/>
</dbReference>
<dbReference type="Gene3D" id="3.40.190.10">
    <property type="entry name" value="Periplasmic binding protein-like II"/>
    <property type="match status" value="1"/>
</dbReference>
<dbReference type="GO" id="GO:0015768">
    <property type="term" value="P:maltose transport"/>
    <property type="evidence" value="ECO:0007669"/>
    <property type="project" value="TreeGrafter"/>
</dbReference>
<dbReference type="InterPro" id="IPR006059">
    <property type="entry name" value="SBP"/>
</dbReference>
<dbReference type="Pfam" id="PF01547">
    <property type="entry name" value="SBP_bac_1"/>
    <property type="match status" value="1"/>
</dbReference>
<reference evidence="5" key="1">
    <citation type="submission" date="2016-02" db="EMBL/GenBank/DDBJ databases">
        <authorList>
            <person name="Holder M.E."/>
            <person name="Ajami N.J."/>
            <person name="Petrosino J.F."/>
        </authorList>
    </citation>
    <scope>NUCLEOTIDE SEQUENCE [LARGE SCALE GENOMIC DNA]</scope>
    <source>
        <strain evidence="5">CCUG 36733</strain>
    </source>
</reference>
<evidence type="ECO:0000256" key="1">
    <source>
        <dbReference type="ARBA" id="ARBA00008520"/>
    </source>
</evidence>
<keyword evidence="2" id="KW-0813">Transport</keyword>
<dbReference type="GO" id="GO:0042956">
    <property type="term" value="P:maltodextrin transmembrane transport"/>
    <property type="evidence" value="ECO:0007669"/>
    <property type="project" value="TreeGrafter"/>
</dbReference>
<dbReference type="GO" id="GO:0055052">
    <property type="term" value="C:ATP-binding cassette (ABC) transporter complex, substrate-binding subunit-containing"/>
    <property type="evidence" value="ECO:0007669"/>
    <property type="project" value="TreeGrafter"/>
</dbReference>
<dbReference type="EMBL" id="CP014228">
    <property type="protein sequence ID" value="AMD88539.1"/>
    <property type="molecule type" value="Genomic_DNA"/>
</dbReference>
<keyword evidence="3" id="KW-0732">Signal</keyword>
<organism evidence="4 5">
    <name type="scientific">Actinomyces radicidentis</name>
    <dbReference type="NCBI Taxonomy" id="111015"/>
    <lineage>
        <taxon>Bacteria</taxon>
        <taxon>Bacillati</taxon>
        <taxon>Actinomycetota</taxon>
        <taxon>Actinomycetes</taxon>
        <taxon>Actinomycetales</taxon>
        <taxon>Actinomycetaceae</taxon>
        <taxon>Actinomyces</taxon>
    </lineage>
</organism>
<comment type="similarity">
    <text evidence="1">Belongs to the bacterial solute-binding protein 1 family.</text>
</comment>
<dbReference type="KEGG" id="ard:AXF14_09380"/>
<dbReference type="GO" id="GO:1901982">
    <property type="term" value="F:maltose binding"/>
    <property type="evidence" value="ECO:0007669"/>
    <property type="project" value="TreeGrafter"/>
</dbReference>
<evidence type="ECO:0000256" key="3">
    <source>
        <dbReference type="ARBA" id="ARBA00022729"/>
    </source>
</evidence>
<evidence type="ECO:0000256" key="2">
    <source>
        <dbReference type="ARBA" id="ARBA00022448"/>
    </source>
</evidence>
<dbReference type="CDD" id="cd13585">
    <property type="entry name" value="PBP2_TMBP_like"/>
    <property type="match status" value="1"/>
</dbReference>
<dbReference type="Proteomes" id="UP000065220">
    <property type="component" value="Chromosome"/>
</dbReference>
<name>A0A0X8JGS2_ACTRD</name>